<evidence type="ECO:0000313" key="3">
    <source>
        <dbReference type="Proteomes" id="UP000233020"/>
    </source>
</evidence>
<dbReference type="Proteomes" id="UP000233020">
    <property type="component" value="Unplaced"/>
</dbReference>
<dbReference type="STRING" id="37293.ENSANAP00000008390"/>
<dbReference type="AlphaFoldDB" id="A0A2K5CI75"/>
<keyword evidence="3" id="KW-1185">Reference proteome</keyword>
<gene>
    <name evidence="2" type="primary">FAM240C</name>
</gene>
<reference evidence="2" key="1">
    <citation type="submission" date="2025-08" db="UniProtKB">
        <authorList>
            <consortium name="Ensembl"/>
        </authorList>
    </citation>
    <scope>IDENTIFICATION</scope>
</reference>
<dbReference type="OMA" id="QPSHARD"/>
<dbReference type="PANTHER" id="PTHR40387">
    <property type="entry name" value="PROTEIN FAM240B"/>
    <property type="match status" value="1"/>
</dbReference>
<proteinExistence type="predicted"/>
<accession>A0A2K5CI75</accession>
<dbReference type="Ensembl" id="ENSANAT00000026171.1">
    <property type="protein sequence ID" value="ENSANAP00000008390.1"/>
    <property type="gene ID" value="ENSANAG00000022232.1"/>
</dbReference>
<organism evidence="2 3">
    <name type="scientific">Aotus nancymaae</name>
    <name type="common">Ma's night monkey</name>
    <dbReference type="NCBI Taxonomy" id="37293"/>
    <lineage>
        <taxon>Eukaryota</taxon>
        <taxon>Metazoa</taxon>
        <taxon>Chordata</taxon>
        <taxon>Craniata</taxon>
        <taxon>Vertebrata</taxon>
        <taxon>Euteleostomi</taxon>
        <taxon>Mammalia</taxon>
        <taxon>Eutheria</taxon>
        <taxon>Euarchontoglires</taxon>
        <taxon>Primates</taxon>
        <taxon>Haplorrhini</taxon>
        <taxon>Platyrrhini</taxon>
        <taxon>Aotidae</taxon>
        <taxon>Aotus</taxon>
    </lineage>
</organism>
<protein>
    <submittedName>
        <fullName evidence="2">Family with sequence similarity 240 member C</fullName>
    </submittedName>
</protein>
<evidence type="ECO:0000256" key="1">
    <source>
        <dbReference type="SAM" id="MobiDB-lite"/>
    </source>
</evidence>
<feature type="region of interest" description="Disordered" evidence="1">
    <location>
        <begin position="62"/>
        <end position="86"/>
    </location>
</feature>
<dbReference type="GeneTree" id="ENSGT00510000055442"/>
<dbReference type="InterPro" id="IPR040261">
    <property type="entry name" value="FAM240"/>
</dbReference>
<evidence type="ECO:0000313" key="2">
    <source>
        <dbReference type="Ensembl" id="ENSANAP00000008390.1"/>
    </source>
</evidence>
<dbReference type="PANTHER" id="PTHR40387:SF4">
    <property type="entry name" value="PROTEIN FAM240C"/>
    <property type="match status" value="1"/>
</dbReference>
<name>A0A2K5CI75_AOTNA</name>
<reference evidence="2" key="2">
    <citation type="submission" date="2025-09" db="UniProtKB">
        <authorList>
            <consortium name="Ensembl"/>
        </authorList>
    </citation>
    <scope>IDENTIFICATION</scope>
</reference>
<sequence length="86" mass="9588">QNVDESLNPGRVAYDAGGIKMFWEKKIEHHARHLSTHNAEITACPRLRARWAEQLEGRIKMLQGPGRHPGKAPAAAEVHTEDKTVA</sequence>